<evidence type="ECO:0000256" key="1">
    <source>
        <dbReference type="ARBA" id="ARBA00008045"/>
    </source>
</evidence>
<dbReference type="AlphaFoldDB" id="A0AAV9IWF4"/>
<proteinExistence type="inferred from homology"/>
<comment type="similarity">
    <text evidence="1">Belongs to the prefoldin subunit beta family.</text>
</comment>
<dbReference type="InterPro" id="IPR016661">
    <property type="entry name" value="PFDN4"/>
</dbReference>
<dbReference type="GO" id="GO:0005737">
    <property type="term" value="C:cytoplasm"/>
    <property type="evidence" value="ECO:0007669"/>
    <property type="project" value="TreeGrafter"/>
</dbReference>
<dbReference type="GO" id="GO:0051082">
    <property type="term" value="F:unfolded protein binding"/>
    <property type="evidence" value="ECO:0007669"/>
    <property type="project" value="InterPro"/>
</dbReference>
<evidence type="ECO:0008006" key="6">
    <source>
        <dbReference type="Google" id="ProtNLM"/>
    </source>
</evidence>
<keyword evidence="2" id="KW-0143">Chaperone</keyword>
<evidence type="ECO:0000313" key="5">
    <source>
        <dbReference type="Proteomes" id="UP001301350"/>
    </source>
</evidence>
<dbReference type="Pfam" id="PF01920">
    <property type="entry name" value="Prefoldin_2"/>
    <property type="match status" value="1"/>
</dbReference>
<keyword evidence="5" id="KW-1185">Reference proteome</keyword>
<gene>
    <name evidence="4" type="ORF">CDCA_CDCA08G2471</name>
</gene>
<dbReference type="SUPFAM" id="SSF46579">
    <property type="entry name" value="Prefoldin"/>
    <property type="match status" value="1"/>
</dbReference>
<evidence type="ECO:0000313" key="4">
    <source>
        <dbReference type="EMBL" id="KAK4536446.1"/>
    </source>
</evidence>
<organism evidence="4 5">
    <name type="scientific">Cyanidium caldarium</name>
    <name type="common">Red alga</name>
    <dbReference type="NCBI Taxonomy" id="2771"/>
    <lineage>
        <taxon>Eukaryota</taxon>
        <taxon>Rhodophyta</taxon>
        <taxon>Bangiophyceae</taxon>
        <taxon>Cyanidiales</taxon>
        <taxon>Cyanidiaceae</taxon>
        <taxon>Cyanidium</taxon>
    </lineage>
</organism>
<dbReference type="GO" id="GO:0016272">
    <property type="term" value="C:prefoldin complex"/>
    <property type="evidence" value="ECO:0007669"/>
    <property type="project" value="InterPro"/>
</dbReference>
<name>A0AAV9IWF4_CYACA</name>
<evidence type="ECO:0000256" key="2">
    <source>
        <dbReference type="ARBA" id="ARBA00023186"/>
    </source>
</evidence>
<dbReference type="PANTHER" id="PTHR21100:SF9">
    <property type="entry name" value="PREFOLDIN SUBUNIT 4"/>
    <property type="match status" value="1"/>
</dbReference>
<sequence>MSTASRAVGRSEQGVDVELPDLDRICRFSNLLHKQHESDTQIAAQESRLRGLEDAEEELLLMDEAEGDEAGGGGVELRVGEALVMLSKAAAEERVERWKAEASARLQQLRAGRARMEQELRELKAVLYAKFGDSINLEEDT</sequence>
<reference evidence="4 5" key="1">
    <citation type="submission" date="2022-07" db="EMBL/GenBank/DDBJ databases">
        <title>Genome-wide signatures of adaptation to extreme environments.</title>
        <authorList>
            <person name="Cho C.H."/>
            <person name="Yoon H.S."/>
        </authorList>
    </citation>
    <scope>NUCLEOTIDE SEQUENCE [LARGE SCALE GENOMIC DNA]</scope>
    <source>
        <strain evidence="4 5">DBV 063 E5</strain>
    </source>
</reference>
<dbReference type="InterPro" id="IPR002777">
    <property type="entry name" value="PFD_beta-like"/>
</dbReference>
<dbReference type="EMBL" id="JANCYW010000008">
    <property type="protein sequence ID" value="KAK4536446.1"/>
    <property type="molecule type" value="Genomic_DNA"/>
</dbReference>
<dbReference type="GO" id="GO:0006457">
    <property type="term" value="P:protein folding"/>
    <property type="evidence" value="ECO:0007669"/>
    <property type="project" value="InterPro"/>
</dbReference>
<accession>A0AAV9IWF4</accession>
<keyword evidence="3" id="KW-0175">Coiled coil</keyword>
<evidence type="ECO:0000256" key="3">
    <source>
        <dbReference type="SAM" id="Coils"/>
    </source>
</evidence>
<comment type="caution">
    <text evidence="4">The sequence shown here is derived from an EMBL/GenBank/DDBJ whole genome shotgun (WGS) entry which is preliminary data.</text>
</comment>
<dbReference type="Proteomes" id="UP001301350">
    <property type="component" value="Unassembled WGS sequence"/>
</dbReference>
<protein>
    <recommendedName>
        <fullName evidence="6">Prefoldin subunit 4</fullName>
    </recommendedName>
</protein>
<dbReference type="PANTHER" id="PTHR21100">
    <property type="entry name" value="PREFOLDIN SUBUNIT 4"/>
    <property type="match status" value="1"/>
</dbReference>
<feature type="coiled-coil region" evidence="3">
    <location>
        <begin position="99"/>
        <end position="126"/>
    </location>
</feature>